<dbReference type="NCBIfam" id="TIGR01030">
    <property type="entry name" value="rpmH_bact"/>
    <property type="match status" value="1"/>
</dbReference>
<evidence type="ECO:0000313" key="4">
    <source>
        <dbReference type="EMBL" id="KAK8958170.1"/>
    </source>
</evidence>
<dbReference type="Proteomes" id="UP001412067">
    <property type="component" value="Unassembled WGS sequence"/>
</dbReference>
<keyword evidence="5" id="KW-1185">Reference proteome</keyword>
<dbReference type="PANTHER" id="PTHR14503:SF12">
    <property type="entry name" value="RIBOSOMAL PROTEIN L34"/>
    <property type="match status" value="1"/>
</dbReference>
<proteinExistence type="inferred from homology"/>
<evidence type="ECO:0000256" key="1">
    <source>
        <dbReference type="ARBA" id="ARBA00010111"/>
    </source>
</evidence>
<evidence type="ECO:0000313" key="5">
    <source>
        <dbReference type="Proteomes" id="UP001412067"/>
    </source>
</evidence>
<dbReference type="InterPro" id="IPR000271">
    <property type="entry name" value="Ribosomal_bL34"/>
</dbReference>
<dbReference type="Gene3D" id="1.10.287.3980">
    <property type="match status" value="1"/>
</dbReference>
<evidence type="ECO:0000256" key="3">
    <source>
        <dbReference type="ARBA" id="ARBA00023274"/>
    </source>
</evidence>
<keyword evidence="3" id="KW-0687">Ribonucleoprotein</keyword>
<evidence type="ECO:0000256" key="2">
    <source>
        <dbReference type="ARBA" id="ARBA00022980"/>
    </source>
</evidence>
<comment type="similarity">
    <text evidence="1">Belongs to the bacterial ribosomal protein bL34 family.</text>
</comment>
<gene>
    <name evidence="4" type="ORF">KSP40_PGU018753</name>
</gene>
<keyword evidence="2" id="KW-0689">Ribosomal protein</keyword>
<protein>
    <recommendedName>
        <fullName evidence="6">Ribosomal protein L34</fullName>
    </recommendedName>
</protein>
<organism evidence="4 5">
    <name type="scientific">Platanthera guangdongensis</name>
    <dbReference type="NCBI Taxonomy" id="2320717"/>
    <lineage>
        <taxon>Eukaryota</taxon>
        <taxon>Viridiplantae</taxon>
        <taxon>Streptophyta</taxon>
        <taxon>Embryophyta</taxon>
        <taxon>Tracheophyta</taxon>
        <taxon>Spermatophyta</taxon>
        <taxon>Magnoliopsida</taxon>
        <taxon>Liliopsida</taxon>
        <taxon>Asparagales</taxon>
        <taxon>Orchidaceae</taxon>
        <taxon>Orchidoideae</taxon>
        <taxon>Orchideae</taxon>
        <taxon>Orchidinae</taxon>
        <taxon>Platanthera</taxon>
    </lineage>
</organism>
<dbReference type="Pfam" id="PF00468">
    <property type="entry name" value="Ribosomal_L34"/>
    <property type="match status" value="1"/>
</dbReference>
<dbReference type="HAMAP" id="MF_00391">
    <property type="entry name" value="Ribosomal_bL34"/>
    <property type="match status" value="1"/>
</dbReference>
<comment type="caution">
    <text evidence="4">The sequence shown here is derived from an EMBL/GenBank/DDBJ whole genome shotgun (WGS) entry which is preliminary data.</text>
</comment>
<reference evidence="4 5" key="1">
    <citation type="journal article" date="2022" name="Nat. Plants">
        <title>Genomes of leafy and leafless Platanthera orchids illuminate the evolution of mycoheterotrophy.</title>
        <authorList>
            <person name="Li M.H."/>
            <person name="Liu K.W."/>
            <person name="Li Z."/>
            <person name="Lu H.C."/>
            <person name="Ye Q.L."/>
            <person name="Zhang D."/>
            <person name="Wang J.Y."/>
            <person name="Li Y.F."/>
            <person name="Zhong Z.M."/>
            <person name="Liu X."/>
            <person name="Yu X."/>
            <person name="Liu D.K."/>
            <person name="Tu X.D."/>
            <person name="Liu B."/>
            <person name="Hao Y."/>
            <person name="Liao X.Y."/>
            <person name="Jiang Y.T."/>
            <person name="Sun W.H."/>
            <person name="Chen J."/>
            <person name="Chen Y.Q."/>
            <person name="Ai Y."/>
            <person name="Zhai J.W."/>
            <person name="Wu S.S."/>
            <person name="Zhou Z."/>
            <person name="Hsiao Y.Y."/>
            <person name="Wu W.L."/>
            <person name="Chen Y.Y."/>
            <person name="Lin Y.F."/>
            <person name="Hsu J.L."/>
            <person name="Li C.Y."/>
            <person name="Wang Z.W."/>
            <person name="Zhao X."/>
            <person name="Zhong W.Y."/>
            <person name="Ma X.K."/>
            <person name="Ma L."/>
            <person name="Huang J."/>
            <person name="Chen G.Z."/>
            <person name="Huang M.Z."/>
            <person name="Huang L."/>
            <person name="Peng D.H."/>
            <person name="Luo Y.B."/>
            <person name="Zou S.Q."/>
            <person name="Chen S.P."/>
            <person name="Lan S."/>
            <person name="Tsai W.C."/>
            <person name="Van de Peer Y."/>
            <person name="Liu Z.J."/>
        </authorList>
    </citation>
    <scope>NUCLEOTIDE SEQUENCE [LARGE SCALE GENOMIC DNA]</scope>
    <source>
        <strain evidence="4">Lor288</strain>
    </source>
</reference>
<dbReference type="EMBL" id="JBBWWR010000012">
    <property type="protein sequence ID" value="KAK8958170.1"/>
    <property type="molecule type" value="Genomic_DNA"/>
</dbReference>
<evidence type="ECO:0008006" key="6">
    <source>
        <dbReference type="Google" id="ProtNLM"/>
    </source>
</evidence>
<dbReference type="PANTHER" id="PTHR14503">
    <property type="entry name" value="MITOCHONDRIAL RIBOSOMAL PROTEIN 34 FAMILY MEMBER"/>
    <property type="match status" value="1"/>
</dbReference>
<sequence>MSYKTLARGGASLIQRIVGASTLNIHSHGISHLLPQISGNHPLPPFLPDLPTNTISLTDGSRTGESLRMAAFPEEIIFPCGLPDLRFLIEDGVRTAVMTQQAAHTALTDRHQEAILALSKRIDDLSTALTHDHASNNDALPNEPMNLLPKRTYQPSTIKRKRTHGYLARKATKGGRRVIARRLAKGRARIAV</sequence>
<accession>A0ABR2M271</accession>
<name>A0ABR2M271_9ASPA</name>